<comment type="caution">
    <text evidence="2">The sequence shown here is derived from an EMBL/GenBank/DDBJ whole genome shotgun (WGS) entry which is preliminary data.</text>
</comment>
<organism evidence="2 3">
    <name type="scientific">Scyliorhinus torazame</name>
    <name type="common">Cloudy catshark</name>
    <name type="synonym">Catulus torazame</name>
    <dbReference type="NCBI Taxonomy" id="75743"/>
    <lineage>
        <taxon>Eukaryota</taxon>
        <taxon>Metazoa</taxon>
        <taxon>Chordata</taxon>
        <taxon>Craniata</taxon>
        <taxon>Vertebrata</taxon>
        <taxon>Chondrichthyes</taxon>
        <taxon>Elasmobranchii</taxon>
        <taxon>Galeomorphii</taxon>
        <taxon>Galeoidea</taxon>
        <taxon>Carcharhiniformes</taxon>
        <taxon>Scyliorhinidae</taxon>
        <taxon>Scyliorhinus</taxon>
    </lineage>
</organism>
<sequence>ILAWTLSVGLIITFQHLLCSNPLLPEVSKTAQEEMHSSW</sequence>
<proteinExistence type="predicted"/>
<dbReference type="AlphaFoldDB" id="A0A401PRH4"/>
<gene>
    <name evidence="2" type="ORF">scyTo_0017381</name>
</gene>
<evidence type="ECO:0000256" key="1">
    <source>
        <dbReference type="SAM" id="SignalP"/>
    </source>
</evidence>
<accession>A0A401PRH4</accession>
<evidence type="ECO:0000313" key="2">
    <source>
        <dbReference type="EMBL" id="GCB75728.1"/>
    </source>
</evidence>
<feature type="chain" id="PRO_5019082342" evidence="1">
    <location>
        <begin position="20"/>
        <end position="39"/>
    </location>
</feature>
<protein>
    <submittedName>
        <fullName evidence="2">Uncharacterized protein</fullName>
    </submittedName>
</protein>
<name>A0A401PRH4_SCYTO</name>
<feature type="non-terminal residue" evidence="2">
    <location>
        <position position="1"/>
    </location>
</feature>
<reference evidence="2 3" key="1">
    <citation type="journal article" date="2018" name="Nat. Ecol. Evol.">
        <title>Shark genomes provide insights into elasmobranch evolution and the origin of vertebrates.</title>
        <authorList>
            <person name="Hara Y"/>
            <person name="Yamaguchi K"/>
            <person name="Onimaru K"/>
            <person name="Kadota M"/>
            <person name="Koyanagi M"/>
            <person name="Keeley SD"/>
            <person name="Tatsumi K"/>
            <person name="Tanaka K"/>
            <person name="Motone F"/>
            <person name="Kageyama Y"/>
            <person name="Nozu R"/>
            <person name="Adachi N"/>
            <person name="Nishimura O"/>
            <person name="Nakagawa R"/>
            <person name="Tanegashima C"/>
            <person name="Kiyatake I"/>
            <person name="Matsumoto R"/>
            <person name="Murakumo K"/>
            <person name="Nishida K"/>
            <person name="Terakita A"/>
            <person name="Kuratani S"/>
            <person name="Sato K"/>
            <person name="Hyodo S Kuraku.S."/>
        </authorList>
    </citation>
    <scope>NUCLEOTIDE SEQUENCE [LARGE SCALE GENOMIC DNA]</scope>
</reference>
<keyword evidence="3" id="KW-1185">Reference proteome</keyword>
<keyword evidence="1" id="KW-0732">Signal</keyword>
<dbReference type="EMBL" id="BFAA01011242">
    <property type="protein sequence ID" value="GCB75728.1"/>
    <property type="molecule type" value="Genomic_DNA"/>
</dbReference>
<dbReference type="Proteomes" id="UP000288216">
    <property type="component" value="Unassembled WGS sequence"/>
</dbReference>
<evidence type="ECO:0000313" key="3">
    <source>
        <dbReference type="Proteomes" id="UP000288216"/>
    </source>
</evidence>
<feature type="signal peptide" evidence="1">
    <location>
        <begin position="1"/>
        <end position="19"/>
    </location>
</feature>